<accession>A0A9W6PRJ6</accession>
<proteinExistence type="predicted"/>
<feature type="transmembrane region" description="Helical" evidence="2">
    <location>
        <begin position="52"/>
        <end position="73"/>
    </location>
</feature>
<keyword evidence="2" id="KW-0812">Transmembrane</keyword>
<evidence type="ECO:0000313" key="3">
    <source>
        <dbReference type="EMBL" id="GLW61768.1"/>
    </source>
</evidence>
<gene>
    <name evidence="3" type="ORF">Arub01_00120</name>
</gene>
<evidence type="ECO:0000256" key="2">
    <source>
        <dbReference type="SAM" id="Phobius"/>
    </source>
</evidence>
<keyword evidence="2" id="KW-1133">Transmembrane helix</keyword>
<keyword evidence="4" id="KW-1185">Reference proteome</keyword>
<dbReference type="RefSeq" id="WP_067907848.1">
    <property type="nucleotide sequence ID" value="NZ_BSRZ01000001.1"/>
</dbReference>
<feature type="region of interest" description="Disordered" evidence="1">
    <location>
        <begin position="1"/>
        <end position="41"/>
    </location>
</feature>
<reference evidence="3" key="1">
    <citation type="submission" date="2023-02" db="EMBL/GenBank/DDBJ databases">
        <title>Actinomadura rubrobrunea NBRC 14622.</title>
        <authorList>
            <person name="Ichikawa N."/>
            <person name="Sato H."/>
            <person name="Tonouchi N."/>
        </authorList>
    </citation>
    <scope>NUCLEOTIDE SEQUENCE</scope>
    <source>
        <strain evidence="3">NBRC 14622</strain>
    </source>
</reference>
<comment type="caution">
    <text evidence="3">The sequence shown here is derived from an EMBL/GenBank/DDBJ whole genome shotgun (WGS) entry which is preliminary data.</text>
</comment>
<dbReference type="AlphaFoldDB" id="A0A9W6PRJ6"/>
<feature type="compositionally biased region" description="Low complexity" evidence="1">
    <location>
        <begin position="30"/>
        <end position="41"/>
    </location>
</feature>
<name>A0A9W6PRJ6_9ACTN</name>
<dbReference type="EMBL" id="BSRZ01000001">
    <property type="protein sequence ID" value="GLW61768.1"/>
    <property type="molecule type" value="Genomic_DNA"/>
</dbReference>
<sequence>MTAETDRGTDTGRRPAPTDEIVEPLDHRAAPPAAGGRPAGVRARGHRVLRMLLPIAGSLVSTATAATVLYAGIDLTPLDRSQPTLAPPRTSTPGTPPPSFRPPATSTPSSPVPDPPDDDSDRPRKRRGSEWKREHEDGDALLLLRMSVQNGVEAREIRPDVGLDLTNLIDAAIREARAGIERSVDARIEQLRATVVTRVRERTITPWRASRLQRLIDDADAQH</sequence>
<evidence type="ECO:0000256" key="1">
    <source>
        <dbReference type="SAM" id="MobiDB-lite"/>
    </source>
</evidence>
<keyword evidence="2" id="KW-0472">Membrane</keyword>
<evidence type="ECO:0000313" key="4">
    <source>
        <dbReference type="Proteomes" id="UP001165124"/>
    </source>
</evidence>
<organism evidence="3 4">
    <name type="scientific">Actinomadura rubrobrunea</name>
    <dbReference type="NCBI Taxonomy" id="115335"/>
    <lineage>
        <taxon>Bacteria</taxon>
        <taxon>Bacillati</taxon>
        <taxon>Actinomycetota</taxon>
        <taxon>Actinomycetes</taxon>
        <taxon>Streptosporangiales</taxon>
        <taxon>Thermomonosporaceae</taxon>
        <taxon>Actinomadura</taxon>
    </lineage>
</organism>
<feature type="compositionally biased region" description="Basic and acidic residues" evidence="1">
    <location>
        <begin position="1"/>
        <end position="17"/>
    </location>
</feature>
<dbReference type="Proteomes" id="UP001165124">
    <property type="component" value="Unassembled WGS sequence"/>
</dbReference>
<protein>
    <submittedName>
        <fullName evidence="3">Uncharacterized protein</fullName>
    </submittedName>
</protein>
<feature type="region of interest" description="Disordered" evidence="1">
    <location>
        <begin position="78"/>
        <end position="134"/>
    </location>
</feature>